<dbReference type="GO" id="GO:0030151">
    <property type="term" value="F:molybdenum ion binding"/>
    <property type="evidence" value="ECO:0007669"/>
    <property type="project" value="InterPro"/>
</dbReference>
<protein>
    <submittedName>
        <fullName evidence="1">MOSC domain-containing protein</fullName>
    </submittedName>
</protein>
<dbReference type="GO" id="GO:0030170">
    <property type="term" value="F:pyridoxal phosphate binding"/>
    <property type="evidence" value="ECO:0007669"/>
    <property type="project" value="InterPro"/>
</dbReference>
<sequence>MTSAPSPATVVAVSRDDRHRFSKPAVTEIVLLEGFGIEGDAHAGATTQHRYLLKKNPTRPNLTQVHLIASQLFADLEPDGFSVAPGELGENITTAGVDLMALPEGALLHLGGEAVVRITGMRSPCSSINEFQRGLMKALIETDAAGRPVRRAGVMGVVARGGVVRPGDTLRVELPSGEQRPLGVV</sequence>
<dbReference type="AlphaFoldDB" id="A0A4Y8KQ54"/>
<dbReference type="PANTHER" id="PTHR36930:SF1">
    <property type="entry name" value="MOSC DOMAIN-CONTAINING PROTEIN"/>
    <property type="match status" value="1"/>
</dbReference>
<evidence type="ECO:0000313" key="2">
    <source>
        <dbReference type="Proteomes" id="UP000298218"/>
    </source>
</evidence>
<dbReference type="SUPFAM" id="SSF50800">
    <property type="entry name" value="PK beta-barrel domain-like"/>
    <property type="match status" value="1"/>
</dbReference>
<keyword evidence="2" id="KW-1185">Reference proteome</keyword>
<comment type="caution">
    <text evidence="1">The sequence shown here is derived from an EMBL/GenBank/DDBJ whole genome shotgun (WGS) entry which is preliminary data.</text>
</comment>
<proteinExistence type="predicted"/>
<dbReference type="Gene3D" id="2.40.33.20">
    <property type="entry name" value="PK beta-barrel domain-like"/>
    <property type="match status" value="1"/>
</dbReference>
<dbReference type="InterPro" id="IPR005302">
    <property type="entry name" value="MoCF_Sase_C"/>
</dbReference>
<dbReference type="RefSeq" id="WP_134172290.1">
    <property type="nucleotide sequence ID" value="NZ_SODI01000001.1"/>
</dbReference>
<evidence type="ECO:0000313" key="1">
    <source>
        <dbReference type="EMBL" id="TFD79994.1"/>
    </source>
</evidence>
<dbReference type="Pfam" id="PF03473">
    <property type="entry name" value="MOSC"/>
    <property type="match status" value="1"/>
</dbReference>
<dbReference type="EMBL" id="SOHQ01000019">
    <property type="protein sequence ID" value="TFD79994.1"/>
    <property type="molecule type" value="Genomic_DNA"/>
</dbReference>
<dbReference type="Proteomes" id="UP000298218">
    <property type="component" value="Unassembled WGS sequence"/>
</dbReference>
<dbReference type="PANTHER" id="PTHR36930">
    <property type="entry name" value="METAL-SULFUR CLUSTER BIOSYNTHESIS PROTEINS YUAD-RELATED"/>
    <property type="match status" value="1"/>
</dbReference>
<dbReference type="GO" id="GO:0003824">
    <property type="term" value="F:catalytic activity"/>
    <property type="evidence" value="ECO:0007669"/>
    <property type="project" value="InterPro"/>
</dbReference>
<dbReference type="InterPro" id="IPR011037">
    <property type="entry name" value="Pyrv_Knase-like_insert_dom_sf"/>
</dbReference>
<reference evidence="1 2" key="1">
    <citation type="submission" date="2019-03" db="EMBL/GenBank/DDBJ databases">
        <title>Genomics of glacier-inhabiting Cryobacterium strains.</title>
        <authorList>
            <person name="Liu Q."/>
            <person name="Xin Y.-H."/>
        </authorList>
    </citation>
    <scope>NUCLEOTIDE SEQUENCE [LARGE SCALE GENOMIC DNA]</scope>
    <source>
        <strain evidence="1 2">CGMCC 1.4292</strain>
    </source>
</reference>
<accession>A0A4Y8KQ54</accession>
<gene>
    <name evidence="1" type="ORF">E3T53_06220</name>
</gene>
<dbReference type="InterPro" id="IPR052716">
    <property type="entry name" value="MOSC_domain"/>
</dbReference>
<organism evidence="1 2">
    <name type="scientific">Cryobacterium psychrophilum</name>
    <dbReference type="NCBI Taxonomy" id="41988"/>
    <lineage>
        <taxon>Bacteria</taxon>
        <taxon>Bacillati</taxon>
        <taxon>Actinomycetota</taxon>
        <taxon>Actinomycetes</taxon>
        <taxon>Micrococcales</taxon>
        <taxon>Microbacteriaceae</taxon>
        <taxon>Cryobacterium</taxon>
    </lineage>
</organism>
<name>A0A4Y8KQ54_9MICO</name>
<dbReference type="OrthoDB" id="9786134at2"/>
<dbReference type="PROSITE" id="PS51340">
    <property type="entry name" value="MOSC"/>
    <property type="match status" value="1"/>
</dbReference>